<keyword evidence="2" id="KW-1185">Reference proteome</keyword>
<protein>
    <submittedName>
        <fullName evidence="1">Uncharacterized protein</fullName>
    </submittedName>
</protein>
<evidence type="ECO:0000313" key="2">
    <source>
        <dbReference type="Proteomes" id="UP000585050"/>
    </source>
</evidence>
<organism evidence="1 2">
    <name type="scientific">Flammeovirga agarivorans</name>
    <dbReference type="NCBI Taxonomy" id="2726742"/>
    <lineage>
        <taxon>Bacteria</taxon>
        <taxon>Pseudomonadati</taxon>
        <taxon>Bacteroidota</taxon>
        <taxon>Cytophagia</taxon>
        <taxon>Cytophagales</taxon>
        <taxon>Flammeovirgaceae</taxon>
        <taxon>Flammeovirga</taxon>
    </lineage>
</organism>
<accession>A0A7X8SNM9</accession>
<name>A0A7X8SNM9_9BACT</name>
<comment type="caution">
    <text evidence="1">The sequence shown here is derived from an EMBL/GenBank/DDBJ whole genome shotgun (WGS) entry which is preliminary data.</text>
</comment>
<dbReference type="Proteomes" id="UP000585050">
    <property type="component" value="Unassembled WGS sequence"/>
</dbReference>
<dbReference type="EMBL" id="JABAIL010000006">
    <property type="protein sequence ID" value="NLR93492.1"/>
    <property type="molecule type" value="Genomic_DNA"/>
</dbReference>
<gene>
    <name evidence="1" type="ORF">HGP29_20005</name>
</gene>
<dbReference type="AlphaFoldDB" id="A0A7X8SNM9"/>
<reference evidence="1 2" key="1">
    <citation type="submission" date="2020-04" db="EMBL/GenBank/DDBJ databases">
        <title>Flammeovirga sp. SR4, a novel species isolated from seawater.</title>
        <authorList>
            <person name="Wang X."/>
        </authorList>
    </citation>
    <scope>NUCLEOTIDE SEQUENCE [LARGE SCALE GENOMIC DNA]</scope>
    <source>
        <strain evidence="1 2">SR4</strain>
    </source>
</reference>
<sequence>MNSSSKIQIEKSDSHLKITFKWYQPHAFFLDFFCIAWNSFLTNWYSSDGDLNSYLHPSK</sequence>
<proteinExistence type="predicted"/>
<evidence type="ECO:0000313" key="1">
    <source>
        <dbReference type="EMBL" id="NLR93492.1"/>
    </source>
</evidence>